<dbReference type="InterPro" id="IPR050113">
    <property type="entry name" value="Ub_conjugating_enzyme"/>
</dbReference>
<dbReference type="FunFam" id="3.10.110.10:FF:000217">
    <property type="entry name" value="Uncharacterized protein"/>
    <property type="match status" value="1"/>
</dbReference>
<protein>
    <recommendedName>
        <fullName evidence="3">UBC core domain-containing protein</fullName>
    </recommendedName>
</protein>
<dbReference type="Pfam" id="PF00179">
    <property type="entry name" value="UQ_con"/>
    <property type="match status" value="1"/>
</dbReference>
<keyword evidence="2" id="KW-0067">ATP-binding</keyword>
<dbReference type="OMA" id="MRWKAFI"/>
<dbReference type="EMBL" id="CAJJDM010000122">
    <property type="protein sequence ID" value="CAD8102883.1"/>
    <property type="molecule type" value="Genomic_DNA"/>
</dbReference>
<feature type="domain" description="UBC core" evidence="3">
    <location>
        <begin position="2"/>
        <end position="150"/>
    </location>
</feature>
<evidence type="ECO:0000313" key="5">
    <source>
        <dbReference type="Proteomes" id="UP000688137"/>
    </source>
</evidence>
<dbReference type="AlphaFoldDB" id="A0A8S1PJB6"/>
<comment type="similarity">
    <text evidence="2">Belongs to the ubiquitin-conjugating enzyme family.</text>
</comment>
<organism evidence="4 5">
    <name type="scientific">Paramecium primaurelia</name>
    <dbReference type="NCBI Taxonomy" id="5886"/>
    <lineage>
        <taxon>Eukaryota</taxon>
        <taxon>Sar</taxon>
        <taxon>Alveolata</taxon>
        <taxon>Ciliophora</taxon>
        <taxon>Intramacronucleata</taxon>
        <taxon>Oligohymenophorea</taxon>
        <taxon>Peniculida</taxon>
        <taxon>Parameciidae</taxon>
        <taxon>Paramecium</taxon>
    </lineage>
</organism>
<comment type="caution">
    <text evidence="4">The sequence shown here is derived from an EMBL/GenBank/DDBJ whole genome shotgun (WGS) entry which is preliminary data.</text>
</comment>
<dbReference type="PROSITE" id="PS00183">
    <property type="entry name" value="UBC_1"/>
    <property type="match status" value="1"/>
</dbReference>
<evidence type="ECO:0000256" key="1">
    <source>
        <dbReference type="PROSITE-ProRule" id="PRU10133"/>
    </source>
</evidence>
<keyword evidence="2" id="KW-0547">Nucleotide-binding</keyword>
<keyword evidence="2" id="KW-0833">Ubl conjugation pathway</keyword>
<feature type="active site" description="Glycyl thioester intermediate" evidence="1">
    <location>
        <position position="87"/>
    </location>
</feature>
<dbReference type="CDD" id="cd23812">
    <property type="entry name" value="UBCc_ScPEX4-like"/>
    <property type="match status" value="1"/>
</dbReference>
<dbReference type="GO" id="GO:0005524">
    <property type="term" value="F:ATP binding"/>
    <property type="evidence" value="ECO:0007669"/>
    <property type="project" value="UniProtKB-UniRule"/>
</dbReference>
<dbReference type="InterPro" id="IPR000608">
    <property type="entry name" value="UBC"/>
</dbReference>
<evidence type="ECO:0000256" key="2">
    <source>
        <dbReference type="RuleBase" id="RU362109"/>
    </source>
</evidence>
<name>A0A8S1PJB6_PARPR</name>
<evidence type="ECO:0000259" key="3">
    <source>
        <dbReference type="PROSITE" id="PS50127"/>
    </source>
</evidence>
<gene>
    <name evidence="4" type="ORF">PPRIM_AZ9-3.1.T1190138</name>
</gene>
<keyword evidence="5" id="KW-1185">Reference proteome</keyword>
<accession>A0A8S1PJB6</accession>
<reference evidence="4" key="1">
    <citation type="submission" date="2021-01" db="EMBL/GenBank/DDBJ databases">
        <authorList>
            <consortium name="Genoscope - CEA"/>
            <person name="William W."/>
        </authorList>
    </citation>
    <scope>NUCLEOTIDE SEQUENCE</scope>
</reference>
<evidence type="ECO:0000313" key="4">
    <source>
        <dbReference type="EMBL" id="CAD8102883.1"/>
    </source>
</evidence>
<dbReference type="SMART" id="SM00212">
    <property type="entry name" value="UBCc"/>
    <property type="match status" value="1"/>
</dbReference>
<sequence>MICRPRLMKEQNDLQKLNDPTMIIQVNETDILIWYVYLFGPEETPFENGIFKIKVSIPPNYPVKAPTLHFLTRIFHPNVHMDTGEVCLEVLSQKWEPRWTIESIIRAVRLMLQEPNPDSPLNCDAANLLRANDIIGYKSIAQYYTSKYAIDKHEYMNKVNVKDKKTQ</sequence>
<proteinExistence type="inferred from homology"/>
<dbReference type="Proteomes" id="UP000688137">
    <property type="component" value="Unassembled WGS sequence"/>
</dbReference>
<dbReference type="PANTHER" id="PTHR24067">
    <property type="entry name" value="UBIQUITIN-CONJUGATING ENZYME E2"/>
    <property type="match status" value="1"/>
</dbReference>
<dbReference type="InterPro" id="IPR023313">
    <property type="entry name" value="UBQ-conjugating_AS"/>
</dbReference>
<dbReference type="PROSITE" id="PS50127">
    <property type="entry name" value="UBC_2"/>
    <property type="match status" value="1"/>
</dbReference>